<gene>
    <name evidence="1" type="ORF">SAMN04488552_2088</name>
</gene>
<dbReference type="EMBL" id="LT629745">
    <property type="protein sequence ID" value="SDS09747.1"/>
    <property type="molecule type" value="Genomic_DNA"/>
</dbReference>
<sequence length="515" mass="61419">MAEKLKTLRLILGDQLNHQHSWYNDDQENITYVFMEMRQETDYVTHHIQKVIGFFSAMRNFAKYLKERDHEVIYFKINDPKNEQDLAKNLEKIISANDFKKFEYQLPDEYRLDEQLKEICNNLSIETEVFDTEHFFTKREDLRNFFEGKKQLIMEYFYRDMRKKHGILMTNAKDPEGGKWNFDKSNRKKWKGEPEIPHARGFRKDVSELYSEIKKAGIKTIGLVNEKSFNWPTSREDSLSVLNYFCKNFLVHFGDFQDALHTDQENLFHSRLSFSLNTKMISPGEVVNSILDYYYDHKDEIEISQVEGFIRQILGWREYMRGIYWKEMPGYKRLNKLRNQKQLPEFYWTADTKMNCMHHAINNSLENTYAHHIQRLMITGNYALLTQVHPDEVDKWYLGIYMDAIEWVEITNTRGMSQFADGGLVATKPYVSSGSYINKMSNYCQNCHYKVSKKTGDNSCPFNSLYWNFLDSKREELQGNQRMKMMFSLLDKKDSGEMEKIRERAKRIIDQPSDF</sequence>
<dbReference type="PANTHER" id="PTHR38657:SF1">
    <property type="entry name" value="SLR1343 PROTEIN"/>
    <property type="match status" value="1"/>
</dbReference>
<dbReference type="STRING" id="1250231.SAMN04488552_2088"/>
<reference evidence="1 2" key="1">
    <citation type="submission" date="2016-10" db="EMBL/GenBank/DDBJ databases">
        <authorList>
            <person name="Varghese N."/>
            <person name="Submissions S."/>
        </authorList>
    </citation>
    <scope>NUCLEOTIDE SEQUENCE [LARGE SCALE GENOMIC DNA]</scope>
    <source>
        <strain evidence="1 2">Mar_2010_102</strain>
    </source>
</reference>
<dbReference type="AlphaFoldDB" id="A0A1H1PF61"/>
<dbReference type="Gene3D" id="1.10.10.1710">
    <property type="entry name" value="Deoxyribodipyrimidine photolyase-related"/>
    <property type="match status" value="1"/>
</dbReference>
<dbReference type="Gene3D" id="1.10.579.10">
    <property type="entry name" value="DNA Cyclobutane Dipyrimidine Photolyase, subunit A, domain 3"/>
    <property type="match status" value="1"/>
</dbReference>
<dbReference type="InterPro" id="IPR036134">
    <property type="entry name" value="Crypto/Photolyase_FAD-like_sf"/>
</dbReference>
<name>A0A1H1PF61_9FLAO</name>
<dbReference type="Pfam" id="PF04244">
    <property type="entry name" value="DPRP"/>
    <property type="match status" value="1"/>
</dbReference>
<evidence type="ECO:0000313" key="2">
    <source>
        <dbReference type="Proteomes" id="UP000198858"/>
    </source>
</evidence>
<dbReference type="GO" id="GO:0016829">
    <property type="term" value="F:lyase activity"/>
    <property type="evidence" value="ECO:0007669"/>
    <property type="project" value="UniProtKB-KW"/>
</dbReference>
<proteinExistence type="predicted"/>
<dbReference type="InterPro" id="IPR007357">
    <property type="entry name" value="PhrB-like"/>
</dbReference>
<protein>
    <submittedName>
        <fullName evidence="1">Deoxyribodipyrimidine photolyase-related protein</fullName>
    </submittedName>
</protein>
<dbReference type="Proteomes" id="UP000198858">
    <property type="component" value="Chromosome I"/>
</dbReference>
<dbReference type="RefSeq" id="WP_089662436.1">
    <property type="nucleotide sequence ID" value="NZ_LT629745.1"/>
</dbReference>
<keyword evidence="2" id="KW-1185">Reference proteome</keyword>
<accession>A0A1H1PF61</accession>
<dbReference type="Gene3D" id="3.40.50.620">
    <property type="entry name" value="HUPs"/>
    <property type="match status" value="1"/>
</dbReference>
<organism evidence="1 2">
    <name type="scientific">Christiangramia echinicola</name>
    <dbReference type="NCBI Taxonomy" id="279359"/>
    <lineage>
        <taxon>Bacteria</taxon>
        <taxon>Pseudomonadati</taxon>
        <taxon>Bacteroidota</taxon>
        <taxon>Flavobacteriia</taxon>
        <taxon>Flavobacteriales</taxon>
        <taxon>Flavobacteriaceae</taxon>
        <taxon>Christiangramia</taxon>
    </lineage>
</organism>
<evidence type="ECO:0000313" key="1">
    <source>
        <dbReference type="EMBL" id="SDS09747.1"/>
    </source>
</evidence>
<dbReference type="PANTHER" id="PTHR38657">
    <property type="entry name" value="SLR1343 PROTEIN"/>
    <property type="match status" value="1"/>
</dbReference>
<dbReference type="InterPro" id="IPR052551">
    <property type="entry name" value="UV-DNA_repair_photolyase"/>
</dbReference>
<keyword evidence="1" id="KW-0456">Lyase</keyword>
<dbReference type="SUPFAM" id="SSF48173">
    <property type="entry name" value="Cryptochrome/photolyase FAD-binding domain"/>
    <property type="match status" value="1"/>
</dbReference>
<dbReference type="Gene3D" id="1.25.40.80">
    <property type="match status" value="1"/>
</dbReference>
<dbReference type="InterPro" id="IPR014729">
    <property type="entry name" value="Rossmann-like_a/b/a_fold"/>
</dbReference>